<name>A0A1I4QXS1_9BACT</name>
<keyword evidence="1" id="KW-0732">Signal</keyword>
<feature type="chain" id="PRO_5011544149" description="Sulfur globule protein" evidence="1">
    <location>
        <begin position="29"/>
        <end position="107"/>
    </location>
</feature>
<evidence type="ECO:0008006" key="4">
    <source>
        <dbReference type="Google" id="ProtNLM"/>
    </source>
</evidence>
<sequence length="107" mass="12233">MGRMKKVLVTAMLIGSLTVAGISGTTLARAEGNIGGPFYRLAMHGGGYGGYGQSSWNCPGYYGGYGMMNGYGGYNYDGYRYYMHNRPYWHNYNDYRQYDRGYWPRRR</sequence>
<accession>A0A1I4QXS1</accession>
<dbReference type="AlphaFoldDB" id="A0A1I4QXS1"/>
<gene>
    <name evidence="2" type="ORF">SAMN05660836_00282</name>
</gene>
<dbReference type="EMBL" id="FOUU01000001">
    <property type="protein sequence ID" value="SFM44797.1"/>
    <property type="molecule type" value="Genomic_DNA"/>
</dbReference>
<dbReference type="RefSeq" id="WP_093392906.1">
    <property type="nucleotide sequence ID" value="NZ_FOUU01000001.1"/>
</dbReference>
<dbReference type="Proteomes" id="UP000199611">
    <property type="component" value="Unassembled WGS sequence"/>
</dbReference>
<organism evidence="2 3">
    <name type="scientific">Thermodesulforhabdus norvegica</name>
    <dbReference type="NCBI Taxonomy" id="39841"/>
    <lineage>
        <taxon>Bacteria</taxon>
        <taxon>Pseudomonadati</taxon>
        <taxon>Thermodesulfobacteriota</taxon>
        <taxon>Syntrophobacteria</taxon>
        <taxon>Syntrophobacterales</taxon>
        <taxon>Thermodesulforhabdaceae</taxon>
        <taxon>Thermodesulforhabdus</taxon>
    </lineage>
</organism>
<protein>
    <recommendedName>
        <fullName evidence="4">Sulfur globule protein</fullName>
    </recommendedName>
</protein>
<proteinExistence type="predicted"/>
<evidence type="ECO:0000313" key="3">
    <source>
        <dbReference type="Proteomes" id="UP000199611"/>
    </source>
</evidence>
<keyword evidence="3" id="KW-1185">Reference proteome</keyword>
<feature type="signal peptide" evidence="1">
    <location>
        <begin position="1"/>
        <end position="28"/>
    </location>
</feature>
<evidence type="ECO:0000313" key="2">
    <source>
        <dbReference type="EMBL" id="SFM44797.1"/>
    </source>
</evidence>
<reference evidence="3" key="1">
    <citation type="submission" date="2016-10" db="EMBL/GenBank/DDBJ databases">
        <authorList>
            <person name="Varghese N."/>
            <person name="Submissions S."/>
        </authorList>
    </citation>
    <scope>NUCLEOTIDE SEQUENCE [LARGE SCALE GENOMIC DNA]</scope>
    <source>
        <strain evidence="3">DSM 9990</strain>
    </source>
</reference>
<evidence type="ECO:0000256" key="1">
    <source>
        <dbReference type="SAM" id="SignalP"/>
    </source>
</evidence>